<proteinExistence type="predicted"/>
<keyword evidence="3" id="KW-1185">Reference proteome</keyword>
<dbReference type="KEGG" id="amuc:Pan181_35890"/>
<dbReference type="RefSeq" id="WP_145248494.1">
    <property type="nucleotide sequence ID" value="NZ_CP036278.1"/>
</dbReference>
<dbReference type="AlphaFoldDB" id="A0A518ARN2"/>
<dbReference type="OrthoDB" id="282724at2"/>
<accession>A0A518ARN2</accession>
<feature type="domain" description="Helix-turn-helix" evidence="1">
    <location>
        <begin position="40"/>
        <end position="86"/>
    </location>
</feature>
<reference evidence="2 3" key="1">
    <citation type="submission" date="2019-02" db="EMBL/GenBank/DDBJ databases">
        <title>Deep-cultivation of Planctomycetes and their phenomic and genomic characterization uncovers novel biology.</title>
        <authorList>
            <person name="Wiegand S."/>
            <person name="Jogler M."/>
            <person name="Boedeker C."/>
            <person name="Pinto D."/>
            <person name="Vollmers J."/>
            <person name="Rivas-Marin E."/>
            <person name="Kohn T."/>
            <person name="Peeters S.H."/>
            <person name="Heuer A."/>
            <person name="Rast P."/>
            <person name="Oberbeckmann S."/>
            <person name="Bunk B."/>
            <person name="Jeske O."/>
            <person name="Meyerdierks A."/>
            <person name="Storesund J.E."/>
            <person name="Kallscheuer N."/>
            <person name="Luecker S."/>
            <person name="Lage O.M."/>
            <person name="Pohl T."/>
            <person name="Merkel B.J."/>
            <person name="Hornburger P."/>
            <person name="Mueller R.-W."/>
            <person name="Bruemmer F."/>
            <person name="Labrenz M."/>
            <person name="Spormann A.M."/>
            <person name="Op den Camp H."/>
            <person name="Overmann J."/>
            <person name="Amann R."/>
            <person name="Jetten M.S.M."/>
            <person name="Mascher T."/>
            <person name="Medema M.H."/>
            <person name="Devos D.P."/>
            <person name="Kaster A.-K."/>
            <person name="Ovreas L."/>
            <person name="Rohde M."/>
            <person name="Galperin M.Y."/>
            <person name="Jogler C."/>
        </authorList>
    </citation>
    <scope>NUCLEOTIDE SEQUENCE [LARGE SCALE GENOMIC DNA]</scope>
    <source>
        <strain evidence="2 3">Pan181</strain>
    </source>
</reference>
<name>A0A518ARN2_9BACT</name>
<protein>
    <recommendedName>
        <fullName evidence="1">Helix-turn-helix domain-containing protein</fullName>
    </recommendedName>
</protein>
<dbReference type="InterPro" id="IPR041657">
    <property type="entry name" value="HTH_17"/>
</dbReference>
<dbReference type="EMBL" id="CP036278">
    <property type="protein sequence ID" value="QDU57374.1"/>
    <property type="molecule type" value="Genomic_DNA"/>
</dbReference>
<dbReference type="Pfam" id="PF12728">
    <property type="entry name" value="HTH_17"/>
    <property type="match status" value="1"/>
</dbReference>
<organism evidence="2 3">
    <name type="scientific">Aeoliella mucimassa</name>
    <dbReference type="NCBI Taxonomy" id="2527972"/>
    <lineage>
        <taxon>Bacteria</taxon>
        <taxon>Pseudomonadati</taxon>
        <taxon>Planctomycetota</taxon>
        <taxon>Planctomycetia</taxon>
        <taxon>Pirellulales</taxon>
        <taxon>Lacipirellulaceae</taxon>
        <taxon>Aeoliella</taxon>
    </lineage>
</organism>
<evidence type="ECO:0000313" key="2">
    <source>
        <dbReference type="EMBL" id="QDU57374.1"/>
    </source>
</evidence>
<dbReference type="Proteomes" id="UP000315750">
    <property type="component" value="Chromosome"/>
</dbReference>
<sequence>MNLAIDATELQPLVREVVAEVVREMALLGGSTDRLAYPEAEAAGLLGIRGHQLRDARHRGEIVATKVGGRIGYERSELIAYLARNRS</sequence>
<evidence type="ECO:0000313" key="3">
    <source>
        <dbReference type="Proteomes" id="UP000315750"/>
    </source>
</evidence>
<evidence type="ECO:0000259" key="1">
    <source>
        <dbReference type="Pfam" id="PF12728"/>
    </source>
</evidence>
<gene>
    <name evidence="2" type="ORF">Pan181_35890</name>
</gene>